<reference evidence="15" key="1">
    <citation type="journal article" date="2019" name="Int. J. Syst. Evol. Microbiol.">
        <title>The Global Catalogue of Microorganisms (GCM) 10K type strain sequencing project: providing services to taxonomists for standard genome sequencing and annotation.</title>
        <authorList>
            <consortium name="The Broad Institute Genomics Platform"/>
            <consortium name="The Broad Institute Genome Sequencing Center for Infectious Disease"/>
            <person name="Wu L."/>
            <person name="Ma J."/>
        </authorList>
    </citation>
    <scope>NUCLEOTIDE SEQUENCE [LARGE SCALE GENOMIC DNA]</scope>
    <source>
        <strain evidence="15">CGMCC 1.10106</strain>
    </source>
</reference>
<keyword evidence="6 13" id="KW-0349">Heme</keyword>
<dbReference type="InterPro" id="IPR002585">
    <property type="entry name" value="Cyt-d_ubiquinol_oxidase_su_1"/>
</dbReference>
<evidence type="ECO:0000313" key="14">
    <source>
        <dbReference type="EMBL" id="GGA42602.1"/>
    </source>
</evidence>
<evidence type="ECO:0000256" key="1">
    <source>
        <dbReference type="ARBA" id="ARBA00004429"/>
    </source>
</evidence>
<dbReference type="Proteomes" id="UP000618591">
    <property type="component" value="Unassembled WGS sequence"/>
</dbReference>
<feature type="transmembrane region" description="Helical" evidence="13">
    <location>
        <begin position="20"/>
        <end position="44"/>
    </location>
</feature>
<keyword evidence="8 13" id="KW-0479">Metal-binding</keyword>
<evidence type="ECO:0000256" key="11">
    <source>
        <dbReference type="ARBA" id="ARBA00023004"/>
    </source>
</evidence>
<feature type="transmembrane region" description="Helical" evidence="13">
    <location>
        <begin position="191"/>
        <end position="210"/>
    </location>
</feature>
<keyword evidence="7 13" id="KW-0812">Transmembrane</keyword>
<keyword evidence="12 13" id="KW-0472">Membrane</keyword>
<evidence type="ECO:0000256" key="7">
    <source>
        <dbReference type="ARBA" id="ARBA00022692"/>
    </source>
</evidence>
<evidence type="ECO:0000256" key="12">
    <source>
        <dbReference type="ARBA" id="ARBA00023136"/>
    </source>
</evidence>
<dbReference type="PANTHER" id="PTHR30365:SF0">
    <property type="entry name" value="CYTOCHROME BD-I UBIQUINOL OXIDASE SUBUNIT 1"/>
    <property type="match status" value="1"/>
</dbReference>
<dbReference type="PANTHER" id="PTHR30365">
    <property type="entry name" value="CYTOCHROME D UBIQUINOL OXIDASE"/>
    <property type="match status" value="1"/>
</dbReference>
<evidence type="ECO:0000256" key="2">
    <source>
        <dbReference type="ARBA" id="ARBA00009819"/>
    </source>
</evidence>
<feature type="transmembrane region" description="Helical" evidence="13">
    <location>
        <begin position="129"/>
        <end position="148"/>
    </location>
</feature>
<dbReference type="Pfam" id="PF01654">
    <property type="entry name" value="Cyt_bd_oxida_I"/>
    <property type="match status" value="1"/>
</dbReference>
<feature type="transmembrane region" description="Helical" evidence="13">
    <location>
        <begin position="472"/>
        <end position="495"/>
    </location>
</feature>
<keyword evidence="10 13" id="KW-1133">Transmembrane helix</keyword>
<evidence type="ECO:0000256" key="13">
    <source>
        <dbReference type="PIRNR" id="PIRNR006446"/>
    </source>
</evidence>
<sequence>MTSMAVVELSRLQFALTALYHFLFVPLTLGLSFILVIMESVYVITDRPIWRDITRFWAKVFGINFVLGVATGLTMEFEFGMNWSYYSHYVGDVFGAPLAIEGLMAFFLEATFVGVMFFGWDRLSKRGHLLTTIMVALGSNLSAVWILIANGWMQHPVGSVFNPATMRMEVTDFIAVIFNPVAQAKFVHTVSAGYVCASVFVLGISAFYLLKGRHVEFARRSFTVAAAFGLASSLSVVVLGDESGYTLTENQQMKLAAIEGMWHTEPSPAGLAIFGIPSNSGRSTDYEIKIPYVMGLIATRGISGEVAGIFPLVARARGRIVNGVTAYDAVEKLKVDPKNLVAREAFERTKGDLGYALLLKRFVTDPRTADSATIDKAAWSTVPNVAAMFWMFRVMAGLGFGFIAFFATAFILSSRRVFDQRWFLRTAVIVMPLPWLAIELGWIIAEIGRQPWAVDGVLPTFLGASSLNVPQIWATIIGFTLLYGILAFIEVRLMLATIRKGPERYVPWQPRETAQPHPLHAIPAE</sequence>
<keyword evidence="11 13" id="KW-0408">Iron</keyword>
<evidence type="ECO:0000256" key="8">
    <source>
        <dbReference type="ARBA" id="ARBA00022723"/>
    </source>
</evidence>
<feature type="transmembrane region" description="Helical" evidence="13">
    <location>
        <begin position="424"/>
        <end position="445"/>
    </location>
</feature>
<keyword evidence="5" id="KW-0997">Cell inner membrane</keyword>
<keyword evidence="4 13" id="KW-1003">Cell membrane</keyword>
<dbReference type="RefSeq" id="WP_188445884.1">
    <property type="nucleotide sequence ID" value="NZ_BMDW01000005.1"/>
</dbReference>
<accession>A0ABQ1GFG7</accession>
<evidence type="ECO:0000313" key="15">
    <source>
        <dbReference type="Proteomes" id="UP000618591"/>
    </source>
</evidence>
<feature type="transmembrane region" description="Helical" evidence="13">
    <location>
        <begin position="222"/>
        <end position="240"/>
    </location>
</feature>
<feature type="transmembrane region" description="Helical" evidence="13">
    <location>
        <begin position="94"/>
        <end position="117"/>
    </location>
</feature>
<evidence type="ECO:0000256" key="3">
    <source>
        <dbReference type="ARBA" id="ARBA00022448"/>
    </source>
</evidence>
<dbReference type="EMBL" id="BMDW01000005">
    <property type="protein sequence ID" value="GGA42602.1"/>
    <property type="molecule type" value="Genomic_DNA"/>
</dbReference>
<evidence type="ECO:0000256" key="10">
    <source>
        <dbReference type="ARBA" id="ARBA00022989"/>
    </source>
</evidence>
<comment type="subcellular location">
    <subcellularLocation>
        <location evidence="1">Cell inner membrane</location>
        <topology evidence="1">Multi-pass membrane protein</topology>
    </subcellularLocation>
</comment>
<comment type="similarity">
    <text evidence="2 13">Belongs to the cytochrome ubiquinol oxidase subunit 1 family.</text>
</comment>
<keyword evidence="3 13" id="KW-0813">Transport</keyword>
<protein>
    <submittedName>
        <fullName evidence="14">Cytochrome bd oxidase subunit I</fullName>
    </submittedName>
</protein>
<feature type="transmembrane region" description="Helical" evidence="13">
    <location>
        <begin position="56"/>
        <end position="74"/>
    </location>
</feature>
<keyword evidence="15" id="KW-1185">Reference proteome</keyword>
<evidence type="ECO:0000256" key="4">
    <source>
        <dbReference type="ARBA" id="ARBA00022475"/>
    </source>
</evidence>
<proteinExistence type="inferred from homology"/>
<organism evidence="14 15">
    <name type="scientific">Sphingomonas psychrolutea</name>
    <dbReference type="NCBI Taxonomy" id="1259676"/>
    <lineage>
        <taxon>Bacteria</taxon>
        <taxon>Pseudomonadati</taxon>
        <taxon>Pseudomonadota</taxon>
        <taxon>Alphaproteobacteria</taxon>
        <taxon>Sphingomonadales</taxon>
        <taxon>Sphingomonadaceae</taxon>
        <taxon>Sphingomonas</taxon>
    </lineage>
</organism>
<evidence type="ECO:0000256" key="9">
    <source>
        <dbReference type="ARBA" id="ARBA00022982"/>
    </source>
</evidence>
<keyword evidence="9 13" id="KW-0249">Electron transport</keyword>
<comment type="caution">
    <text evidence="14">The sequence shown here is derived from an EMBL/GenBank/DDBJ whole genome shotgun (WGS) entry which is preliminary data.</text>
</comment>
<dbReference type="PIRSF" id="PIRSF006446">
    <property type="entry name" value="Cyt_quinol_oxidase_1"/>
    <property type="match status" value="1"/>
</dbReference>
<evidence type="ECO:0000256" key="6">
    <source>
        <dbReference type="ARBA" id="ARBA00022617"/>
    </source>
</evidence>
<feature type="transmembrane region" description="Helical" evidence="13">
    <location>
        <begin position="390"/>
        <end position="412"/>
    </location>
</feature>
<evidence type="ECO:0000256" key="5">
    <source>
        <dbReference type="ARBA" id="ARBA00022519"/>
    </source>
</evidence>
<name>A0ABQ1GFG7_9SPHN</name>
<gene>
    <name evidence="14" type="primary">cydA</name>
    <name evidence="14" type="ORF">GCM10011395_11120</name>
</gene>